<feature type="region of interest" description="Disordered" evidence="1">
    <location>
        <begin position="210"/>
        <end position="310"/>
    </location>
</feature>
<feature type="compositionally biased region" description="Basic residues" evidence="1">
    <location>
        <begin position="956"/>
        <end position="965"/>
    </location>
</feature>
<evidence type="ECO:0000256" key="1">
    <source>
        <dbReference type="SAM" id="MobiDB-lite"/>
    </source>
</evidence>
<dbReference type="Pfam" id="PF00856">
    <property type="entry name" value="SET"/>
    <property type="match status" value="1"/>
</dbReference>
<feature type="compositionally biased region" description="Acidic residues" evidence="1">
    <location>
        <begin position="277"/>
        <end position="295"/>
    </location>
</feature>
<feature type="compositionally biased region" description="Basic and acidic residues" evidence="1">
    <location>
        <begin position="210"/>
        <end position="219"/>
    </location>
</feature>
<comment type="caution">
    <text evidence="3">The sequence shown here is derived from an EMBL/GenBank/DDBJ whole genome shotgun (WGS) entry which is preliminary data.</text>
</comment>
<keyword evidence="4" id="KW-1185">Reference proteome</keyword>
<feature type="domain" description="SET" evidence="2">
    <location>
        <begin position="23"/>
        <end position="143"/>
    </location>
</feature>
<dbReference type="PANTHER" id="PTHR33480:SF5">
    <property type="entry name" value="SI:DKEY-51D8.9"/>
    <property type="match status" value="1"/>
</dbReference>
<feature type="region of interest" description="Disordered" evidence="1">
    <location>
        <begin position="322"/>
        <end position="351"/>
    </location>
</feature>
<protein>
    <recommendedName>
        <fullName evidence="2">SET domain-containing protein</fullName>
    </recommendedName>
</protein>
<gene>
    <name evidence="3" type="ORF">IRJ41_007176</name>
</gene>
<dbReference type="EMBL" id="JAFHDT010000014">
    <property type="protein sequence ID" value="KAI7800600.1"/>
    <property type="molecule type" value="Genomic_DNA"/>
</dbReference>
<accession>A0A9W7TNV1</accession>
<name>A0A9W7TNV1_TRIRA</name>
<dbReference type="Proteomes" id="UP001059041">
    <property type="component" value="Linkage Group LG14"/>
</dbReference>
<dbReference type="PROSITE" id="PS50280">
    <property type="entry name" value="SET"/>
    <property type="match status" value="1"/>
</dbReference>
<dbReference type="PANTHER" id="PTHR33480">
    <property type="entry name" value="SET DOMAIN-CONTAINING PROTEIN-RELATED"/>
    <property type="match status" value="1"/>
</dbReference>
<organism evidence="3 4">
    <name type="scientific">Triplophysa rosa</name>
    <name type="common">Cave loach</name>
    <dbReference type="NCBI Taxonomy" id="992332"/>
    <lineage>
        <taxon>Eukaryota</taxon>
        <taxon>Metazoa</taxon>
        <taxon>Chordata</taxon>
        <taxon>Craniata</taxon>
        <taxon>Vertebrata</taxon>
        <taxon>Euteleostomi</taxon>
        <taxon>Actinopterygii</taxon>
        <taxon>Neopterygii</taxon>
        <taxon>Teleostei</taxon>
        <taxon>Ostariophysi</taxon>
        <taxon>Cypriniformes</taxon>
        <taxon>Nemacheilidae</taxon>
        <taxon>Triplophysa</taxon>
    </lineage>
</organism>
<feature type="compositionally biased region" description="Polar residues" evidence="1">
    <location>
        <begin position="329"/>
        <end position="351"/>
    </location>
</feature>
<dbReference type="InterPro" id="IPR001214">
    <property type="entry name" value="SET_dom"/>
</dbReference>
<proteinExistence type="predicted"/>
<feature type="region of interest" description="Disordered" evidence="1">
    <location>
        <begin position="907"/>
        <end position="965"/>
    </location>
</feature>
<evidence type="ECO:0000259" key="2">
    <source>
        <dbReference type="PROSITE" id="PS50280"/>
    </source>
</evidence>
<feature type="compositionally biased region" description="Basic and acidic residues" evidence="1">
    <location>
        <begin position="907"/>
        <end position="920"/>
    </location>
</feature>
<reference evidence="3" key="1">
    <citation type="submission" date="2021-02" db="EMBL/GenBank/DDBJ databases">
        <title>Comparative genomics reveals that relaxation of natural selection precedes convergent phenotypic evolution of cavefish.</title>
        <authorList>
            <person name="Peng Z."/>
        </authorList>
    </citation>
    <scope>NUCLEOTIDE SEQUENCE</scope>
    <source>
        <tissue evidence="3">Muscle</tissue>
    </source>
</reference>
<evidence type="ECO:0000313" key="3">
    <source>
        <dbReference type="EMBL" id="KAI7800600.1"/>
    </source>
</evidence>
<dbReference type="Gene3D" id="2.170.270.10">
    <property type="entry name" value="SET domain"/>
    <property type="match status" value="1"/>
</dbReference>
<dbReference type="InterPro" id="IPR046341">
    <property type="entry name" value="SET_dom_sf"/>
</dbReference>
<dbReference type="SMART" id="SM00317">
    <property type="entry name" value="SET"/>
    <property type="match status" value="1"/>
</dbReference>
<feature type="compositionally biased region" description="Polar residues" evidence="1">
    <location>
        <begin position="921"/>
        <end position="938"/>
    </location>
</feature>
<dbReference type="SUPFAM" id="SSF82199">
    <property type="entry name" value="SET domain"/>
    <property type="match status" value="1"/>
</dbReference>
<evidence type="ECO:0000313" key="4">
    <source>
        <dbReference type="Proteomes" id="UP001059041"/>
    </source>
</evidence>
<feature type="compositionally biased region" description="Polar residues" evidence="1">
    <location>
        <begin position="242"/>
        <end position="262"/>
    </location>
</feature>
<dbReference type="AlphaFoldDB" id="A0A9W7TNV1"/>
<sequence length="1031" mass="117689">MRRRRINLVKDAEEHAFNATDKRDVLEAKHIDDFKGRGVFALAPFNKGDFVVEYRGELIDFIEAERRREVNRNIVFMFDFLWQNRKWCIDATDENKTLGRLVNDDHITPNCTMKKIVAQERPHLCPFALRYVIPGEDITYDYGPSDWPWRESSMKDDDFMTTTENCSESPVTSTDLLQLTSEPLVDYTDSEDDVLYSEPMTSYKQMRPAIHEESDDLFKSENSSVSSEDENTDIKDTRQKRTTFGTTEQHQAYSFKSATSTRARGEISKHSGVFNSSEDEFSEEEYIPDTSEESSDSSTSLTASPEGKGKIQVLPVQCSLDNKGKIYDPQSSSDVGSSQTHDTSSPLDNTSSVIIPAMVKKRDGARMYNKKQHCFFCSGAFTKIARHLERKHSKEVEVAKALSHRKGSKERRMQLYLRNKGNFAHNTTVINTGTGQMIPRKLPKKNLDGESFMHCIYCQGLFLKKTLWRHVKVCKFKPSDVKPKPGKTRVQALCGFAQPPPPGVTHGLWKLLNAMNQDEVALAARNDWCILELGKHLYNKHGSRVKMHEHIRQKMRELGRLLISAREVTPLKSIKDLIHPQNFMHTVNAVKRTVGYNEETSEYQTASVAVKLGHSLSKIAMLVESHSTISGDKATAKVANSFQQLYQSRWPEYISSSARRTLEEAKWNSPSLLPFTEGVKRLHVYLDKQEKIYRKLLPTQPSSQHWSKLAKITLTQMMLFNRRREGEVSQMPLSAYTSSSQSEAHPDISMALSELENKLCQYFKRIEIRGKRGRKVPVLVTPSMQESINLLIANRSRCGVQNENSFLFARPLAMTYFRGSDSIGNLHLHAMLKILRLSLPQTGSAGRLLGHDIRVHRQFYRLPEGTLQLAKMSKIFLALEKGRLADFRGKNLNEIDIDPEERVTLDNDVDDAKSSPKKCTELSSQHTAPECTELSSQHTAHEDDDDHTLPADPALKKKKGHVKRMPWSKEEIHAVEKHMMNFIKNSKVPGKADCLRCIQAEPLALKNREWPALKFYIKNRITTLQRKKLTH</sequence>